<dbReference type="AlphaFoldDB" id="A0A383E1Q6"/>
<dbReference type="Gene3D" id="3.40.50.1000">
    <property type="entry name" value="HAD superfamily/HAD-like"/>
    <property type="match status" value="1"/>
</dbReference>
<dbReference type="InterPro" id="IPR036412">
    <property type="entry name" value="HAD-like_sf"/>
</dbReference>
<accession>A0A383E1Q6</accession>
<name>A0A383E1Q6_9ZZZZ</name>
<feature type="non-terminal residue" evidence="1">
    <location>
        <position position="1"/>
    </location>
</feature>
<feature type="non-terminal residue" evidence="1">
    <location>
        <position position="84"/>
    </location>
</feature>
<reference evidence="1" key="1">
    <citation type="submission" date="2018-05" db="EMBL/GenBank/DDBJ databases">
        <authorList>
            <person name="Lanie J.A."/>
            <person name="Ng W.-L."/>
            <person name="Kazmierczak K.M."/>
            <person name="Andrzejewski T.M."/>
            <person name="Davidsen T.M."/>
            <person name="Wayne K.J."/>
            <person name="Tettelin H."/>
            <person name="Glass J.I."/>
            <person name="Rusch D."/>
            <person name="Podicherti R."/>
            <person name="Tsui H.-C.T."/>
            <person name="Winkler M.E."/>
        </authorList>
    </citation>
    <scope>NUCLEOTIDE SEQUENCE</scope>
</reference>
<gene>
    <name evidence="1" type="ORF">METZ01_LOCUS503237</name>
</gene>
<dbReference type="InterPro" id="IPR023214">
    <property type="entry name" value="HAD_sf"/>
</dbReference>
<dbReference type="SUPFAM" id="SSF56784">
    <property type="entry name" value="HAD-like"/>
    <property type="match status" value="1"/>
</dbReference>
<organism evidence="1">
    <name type="scientific">marine metagenome</name>
    <dbReference type="NCBI Taxonomy" id="408172"/>
    <lineage>
        <taxon>unclassified sequences</taxon>
        <taxon>metagenomes</taxon>
        <taxon>ecological metagenomes</taxon>
    </lineage>
</organism>
<proteinExistence type="predicted"/>
<evidence type="ECO:0000313" key="1">
    <source>
        <dbReference type="EMBL" id="SVE50383.1"/>
    </source>
</evidence>
<dbReference type="Gene3D" id="3.90.1470.20">
    <property type="match status" value="1"/>
</dbReference>
<dbReference type="EMBL" id="UINC01221869">
    <property type="protein sequence ID" value="SVE50383.1"/>
    <property type="molecule type" value="Genomic_DNA"/>
</dbReference>
<sequence length="84" mass="9587">VAQIILEGFGGPGWREYQRQNSMHLISLKEYQELAFSTVKVGRQAMKTLVKEKATLRPKFKALYQYCADNDIPLAIASMGLDFY</sequence>
<protein>
    <submittedName>
        <fullName evidence="1">Uncharacterized protein</fullName>
    </submittedName>
</protein>